<feature type="domain" description="EF-hand" evidence="2">
    <location>
        <begin position="29"/>
        <end position="57"/>
    </location>
</feature>
<accession>A0A814YTD4</accession>
<name>A0A814YTD4_9BILA</name>
<dbReference type="InterPro" id="IPR011992">
    <property type="entry name" value="EF-hand-dom_pair"/>
</dbReference>
<dbReference type="EMBL" id="CAJNOE010000473">
    <property type="protein sequence ID" value="CAF1233293.1"/>
    <property type="molecule type" value="Genomic_DNA"/>
</dbReference>
<feature type="domain" description="EF-hand" evidence="2">
    <location>
        <begin position="60"/>
        <end position="95"/>
    </location>
</feature>
<sequence length="113" mass="12465">MPSEQETANALPSNFDVAGLKNAFSNPTQAFQMLDKNNDGKVTKEDLEILLTQFGIQGMAAKFMAKLIFKKLDADKSGTIEPSDLVHADGILTSLLKMKKNRSKCLILHEKLN</sequence>
<dbReference type="AlphaFoldDB" id="A0A814YTD4"/>
<organism evidence="3 4">
    <name type="scientific">Adineta steineri</name>
    <dbReference type="NCBI Taxonomy" id="433720"/>
    <lineage>
        <taxon>Eukaryota</taxon>
        <taxon>Metazoa</taxon>
        <taxon>Spiralia</taxon>
        <taxon>Gnathifera</taxon>
        <taxon>Rotifera</taxon>
        <taxon>Eurotatoria</taxon>
        <taxon>Bdelloidea</taxon>
        <taxon>Adinetida</taxon>
        <taxon>Adinetidae</taxon>
        <taxon>Adineta</taxon>
    </lineage>
</organism>
<evidence type="ECO:0000259" key="2">
    <source>
        <dbReference type="PROSITE" id="PS50222"/>
    </source>
</evidence>
<dbReference type="PROSITE" id="PS00018">
    <property type="entry name" value="EF_HAND_1"/>
    <property type="match status" value="2"/>
</dbReference>
<reference evidence="3" key="1">
    <citation type="submission" date="2021-02" db="EMBL/GenBank/DDBJ databases">
        <authorList>
            <person name="Nowell W R."/>
        </authorList>
    </citation>
    <scope>NUCLEOTIDE SEQUENCE</scope>
</reference>
<dbReference type="CDD" id="cd00051">
    <property type="entry name" value="EFh"/>
    <property type="match status" value="1"/>
</dbReference>
<gene>
    <name evidence="3" type="ORF">IZO911_LOCUS30378</name>
</gene>
<dbReference type="SUPFAM" id="SSF47473">
    <property type="entry name" value="EF-hand"/>
    <property type="match status" value="1"/>
</dbReference>
<dbReference type="PROSITE" id="PS50222">
    <property type="entry name" value="EF_HAND_2"/>
    <property type="match status" value="2"/>
</dbReference>
<keyword evidence="1" id="KW-0106">Calcium</keyword>
<dbReference type="Proteomes" id="UP000663860">
    <property type="component" value="Unassembled WGS sequence"/>
</dbReference>
<protein>
    <recommendedName>
        <fullName evidence="2">EF-hand domain-containing protein</fullName>
    </recommendedName>
</protein>
<dbReference type="SMART" id="SM00054">
    <property type="entry name" value="EFh"/>
    <property type="match status" value="2"/>
</dbReference>
<evidence type="ECO:0000313" key="4">
    <source>
        <dbReference type="Proteomes" id="UP000663860"/>
    </source>
</evidence>
<dbReference type="Pfam" id="PF13499">
    <property type="entry name" value="EF-hand_7"/>
    <property type="match status" value="1"/>
</dbReference>
<dbReference type="InterPro" id="IPR018247">
    <property type="entry name" value="EF_Hand_1_Ca_BS"/>
</dbReference>
<evidence type="ECO:0000256" key="1">
    <source>
        <dbReference type="ARBA" id="ARBA00022837"/>
    </source>
</evidence>
<comment type="caution">
    <text evidence="3">The sequence shown here is derived from an EMBL/GenBank/DDBJ whole genome shotgun (WGS) entry which is preliminary data.</text>
</comment>
<dbReference type="Gene3D" id="1.10.238.10">
    <property type="entry name" value="EF-hand"/>
    <property type="match status" value="1"/>
</dbReference>
<proteinExistence type="predicted"/>
<dbReference type="InterPro" id="IPR002048">
    <property type="entry name" value="EF_hand_dom"/>
</dbReference>
<evidence type="ECO:0000313" key="3">
    <source>
        <dbReference type="EMBL" id="CAF1233293.1"/>
    </source>
</evidence>
<dbReference type="GO" id="GO:0005509">
    <property type="term" value="F:calcium ion binding"/>
    <property type="evidence" value="ECO:0007669"/>
    <property type="project" value="InterPro"/>
</dbReference>